<dbReference type="SMART" id="SM00100">
    <property type="entry name" value="cNMP"/>
    <property type="match status" value="1"/>
</dbReference>
<dbReference type="GO" id="GO:0003677">
    <property type="term" value="F:DNA binding"/>
    <property type="evidence" value="ECO:0007669"/>
    <property type="project" value="UniProtKB-KW"/>
</dbReference>
<dbReference type="SMART" id="SM00419">
    <property type="entry name" value="HTH_CRP"/>
    <property type="match status" value="1"/>
</dbReference>
<proteinExistence type="predicted"/>
<dbReference type="SUPFAM" id="SSF46785">
    <property type="entry name" value="Winged helix' DNA-binding domain"/>
    <property type="match status" value="1"/>
</dbReference>
<dbReference type="CDD" id="cd00038">
    <property type="entry name" value="CAP_ED"/>
    <property type="match status" value="1"/>
</dbReference>
<dbReference type="AlphaFoldDB" id="A0A4R9GF65"/>
<evidence type="ECO:0000256" key="3">
    <source>
        <dbReference type="ARBA" id="ARBA00023163"/>
    </source>
</evidence>
<dbReference type="EMBL" id="RQET01000007">
    <property type="protein sequence ID" value="TGK10181.1"/>
    <property type="molecule type" value="Genomic_DNA"/>
</dbReference>
<dbReference type="Pfam" id="PF13545">
    <property type="entry name" value="HTH_Crp_2"/>
    <property type="match status" value="1"/>
</dbReference>
<sequence length="208" mass="23713">MMSTVGSYWAAIYEEFGSMIKRIGIERQFGKDELVFREKDSYEGFFEIISGNFKVYILNADGKEAIFKIASAGELIATPPIFQTEEPCLYPAFCQALTDGELVFYPKKQFLDFLLGNPKALYLFSVLTVDHVNYFRKKMVENLFLTVKEKILGFLKGLGAETNFVHLPIAKQQLASLLGTTPESVSRAFRFLLDEGIVEENNDRYRIL</sequence>
<dbReference type="Pfam" id="PF00027">
    <property type="entry name" value="cNMP_binding"/>
    <property type="match status" value="1"/>
</dbReference>
<dbReference type="SUPFAM" id="SSF51206">
    <property type="entry name" value="cAMP-binding domain-like"/>
    <property type="match status" value="1"/>
</dbReference>
<dbReference type="OrthoDB" id="9798104at2"/>
<dbReference type="Gene3D" id="2.60.120.10">
    <property type="entry name" value="Jelly Rolls"/>
    <property type="match status" value="1"/>
</dbReference>
<dbReference type="InterPro" id="IPR014710">
    <property type="entry name" value="RmlC-like_jellyroll"/>
</dbReference>
<evidence type="ECO:0000256" key="2">
    <source>
        <dbReference type="ARBA" id="ARBA00023125"/>
    </source>
</evidence>
<dbReference type="RefSeq" id="WP_135768068.1">
    <property type="nucleotide sequence ID" value="NZ_RQET01000007.1"/>
</dbReference>
<gene>
    <name evidence="6" type="ORF">EHO60_10050</name>
</gene>
<dbReference type="GO" id="GO:0006355">
    <property type="term" value="P:regulation of DNA-templated transcription"/>
    <property type="evidence" value="ECO:0007669"/>
    <property type="project" value="InterPro"/>
</dbReference>
<comment type="caution">
    <text evidence="6">The sequence shown here is derived from an EMBL/GenBank/DDBJ whole genome shotgun (WGS) entry which is preliminary data.</text>
</comment>
<reference evidence="6" key="1">
    <citation type="journal article" date="2019" name="PLoS Negl. Trop. Dis.">
        <title>Revisiting the worldwide diversity of Leptospira species in the environment.</title>
        <authorList>
            <person name="Vincent A.T."/>
            <person name="Schiettekatte O."/>
            <person name="Bourhy P."/>
            <person name="Veyrier F.J."/>
            <person name="Picardeau M."/>
        </authorList>
    </citation>
    <scope>NUCLEOTIDE SEQUENCE [LARGE SCALE GENOMIC DNA]</scope>
    <source>
        <strain evidence="6">SSW15</strain>
    </source>
</reference>
<evidence type="ECO:0000259" key="5">
    <source>
        <dbReference type="PROSITE" id="PS51063"/>
    </source>
</evidence>
<keyword evidence="3" id="KW-0804">Transcription</keyword>
<dbReference type="InterPro" id="IPR000595">
    <property type="entry name" value="cNMP-bd_dom"/>
</dbReference>
<dbReference type="PRINTS" id="PR00034">
    <property type="entry name" value="HTHCRP"/>
</dbReference>
<feature type="domain" description="HTH crp-type" evidence="5">
    <location>
        <begin position="145"/>
        <end position="208"/>
    </location>
</feature>
<accession>A0A4R9GF65</accession>
<feature type="domain" description="Cyclic nucleotide-binding" evidence="4">
    <location>
        <begin position="26"/>
        <end position="114"/>
    </location>
</feature>
<evidence type="ECO:0000313" key="6">
    <source>
        <dbReference type="EMBL" id="TGK10181.1"/>
    </source>
</evidence>
<keyword evidence="7" id="KW-1185">Reference proteome</keyword>
<name>A0A4R9GF65_9LEPT</name>
<evidence type="ECO:0000313" key="7">
    <source>
        <dbReference type="Proteomes" id="UP000298458"/>
    </source>
</evidence>
<dbReference type="InterPro" id="IPR036390">
    <property type="entry name" value="WH_DNA-bd_sf"/>
</dbReference>
<organism evidence="6 7">
    <name type="scientific">Leptospira fletcheri</name>
    <dbReference type="NCBI Taxonomy" id="2484981"/>
    <lineage>
        <taxon>Bacteria</taxon>
        <taxon>Pseudomonadati</taxon>
        <taxon>Spirochaetota</taxon>
        <taxon>Spirochaetia</taxon>
        <taxon>Leptospirales</taxon>
        <taxon>Leptospiraceae</taxon>
        <taxon>Leptospira</taxon>
    </lineage>
</organism>
<dbReference type="InterPro" id="IPR012318">
    <property type="entry name" value="HTH_CRP"/>
</dbReference>
<protein>
    <submittedName>
        <fullName evidence="6">Crp/Fnr family transcriptional regulator</fullName>
    </submittedName>
</protein>
<keyword evidence="1" id="KW-0805">Transcription regulation</keyword>
<keyword evidence="2" id="KW-0238">DNA-binding</keyword>
<evidence type="ECO:0000256" key="1">
    <source>
        <dbReference type="ARBA" id="ARBA00023015"/>
    </source>
</evidence>
<dbReference type="InterPro" id="IPR018490">
    <property type="entry name" value="cNMP-bd_dom_sf"/>
</dbReference>
<dbReference type="PROSITE" id="PS50042">
    <property type="entry name" value="CNMP_BINDING_3"/>
    <property type="match status" value="1"/>
</dbReference>
<dbReference type="Proteomes" id="UP000298458">
    <property type="component" value="Unassembled WGS sequence"/>
</dbReference>
<evidence type="ECO:0000259" key="4">
    <source>
        <dbReference type="PROSITE" id="PS50042"/>
    </source>
</evidence>
<dbReference type="PROSITE" id="PS51063">
    <property type="entry name" value="HTH_CRP_2"/>
    <property type="match status" value="1"/>
</dbReference>